<dbReference type="InterPro" id="IPR000626">
    <property type="entry name" value="Ubiquitin-like_dom"/>
</dbReference>
<keyword evidence="4" id="KW-1185">Reference proteome</keyword>
<dbReference type="SUPFAM" id="SSF54236">
    <property type="entry name" value="Ubiquitin-like"/>
    <property type="match status" value="1"/>
</dbReference>
<feature type="compositionally biased region" description="Low complexity" evidence="1">
    <location>
        <begin position="694"/>
        <end position="709"/>
    </location>
</feature>
<evidence type="ECO:0000313" key="4">
    <source>
        <dbReference type="Proteomes" id="UP000008281"/>
    </source>
</evidence>
<feature type="compositionally biased region" description="Low complexity" evidence="1">
    <location>
        <begin position="1616"/>
        <end position="1637"/>
    </location>
</feature>
<sequence length="1657" mass="184474">MSEPQEQQQQEQSLSATQESSDQPPATTAPAPPATQTSPPHRMPQLSAQTIQVTVKTLDDREATVTIALDQTVHTLISRARAQLNVSSGSQRIIFGGRVLHSAQTVQGAGITNGQTVHLVDRGPSAVNDRPNVTSATRGIHAHAAIAQPVIFPRPIATAASPDSTMAQSNFAVIPNVRVPASIGGSPVLSSKIAEEVITQKSISLRLREIPVPRILQPASSSQFLHDPTYIQWTIKVVDDLIFRPRERIEQIVRQTINELPFLPATVKSGMTLKWEQRSSVLTLHFPEISPHVPSPALEKLDFLALWTENLEAFVAKLIEADGLTDAVNKVLLMAQSNERVERDVSQAVRDARVRALDNIAKDLEDMWAGVTHQRDFERVRFQNNNSLEYRHMKIEEYSETARNPRYFMRHALDTDLLKVIRKFRVQSMKFAALEDIVDELNECGALKFIRDSMTESIDYRYRALSMFFHYMQRMRHQVAHMTHLVSDLDVPFMTPNSPQRLLPNYASNVLTVPFPHSGTIKLLFSPITDRNRDQFFECPIVEIIEPPRVLSDVAGRHNGDWPYLPYHPPSVHMESVHQTPRRMADPRLIRMPQMTTQVTIPHMPMPGTAGVGQAQHFVVAHEVNQPINILGAVDQTNGLTIADVLQQQQEYIEQFMAMGAPEVQRRTANRPRRVVTTGDAPSIPVETQPPPGDAAQPGPSTRRTTTGRFNVQPEARGAETETLAAFPVQIEPSELQRIARNIASRYRAEALQRIATSLTARFNDESWDTRLQNMPLCTLRECVAIALELLTSSGNSVNESRDLMLALVRDEEVLVRAIAECVKSLFGRGEFPTHVARIIMPRSETAGSRNDYESVDYVEDAQSDEYDGMIVRVPSDISQPQSGDLRAIRERRQSRRQLLENRRGLAAALSAMNASPSASTLGPSNPPPGPSFNSEDAAEIRAGRLPLGNRPNRRTVRETVHPTPARAESPNHISVTFTSHTFPAFAPLVMGAGPSTSQGPSWPEAPNLPIRPVVSPTPTTGGLLDFDISEGSDQPEMVDQAEQTDPQPGSSSTPSPPSTTSGATSAPATVTSSPSRHYDNVRRASPDMVFVDGEPVLETQPADAVRAARAQIDHLAANFNGNLADTRRQNPFTATEDFMISITRHEERRPVQVGRDDPDYNYTIKRDHVGELRFDNMSQFKNFMKTMVRSLMAHCIDADSVHTMNMHPISGYPAANHAEIIKMVRTHLSTDLERTGPYSRPNGVGLAPENLRVVDRLMRERERNMQQFAQRMANPMLLNENILDRPLPPISNTFPAFPTGIDLEREVLVPGRIASMLTYLVDYMEIPENPRPPGLFGFLLDITFGILTRHDFAQMARESTASNVLLEYARNVQMYINDKYLAGKDSNSMSAELHEIAETIVNNETFFTKFLDQNPQLPKTLDIGNGSSVDVVWIFRQIELSFIKSLLTMSLCSKDSRSVSQSVMKVGNEYLYRNMTVFFRLSDRNLDRLNTQLKRVSDYFATIRYGETAEAAEGINEFIGGWNCVMERYFNSYKNFSERHLLQFIQKVRTGGADFNDVAYMMDSEPSSSSSYTSQPSSSSGQPATATTVSTNNRRKRNHAGRAECDNVDVDMVAPMMTSLSTSSPLMTSTGTSTGPGVFGEQGPSESTDNNDDEME</sequence>
<dbReference type="FunCoup" id="E3NI45">
    <property type="interactions" value="1560"/>
</dbReference>
<dbReference type="PANTHER" id="PTHR15204">
    <property type="entry name" value="LARGE PROLINE-RICH PROTEIN BAG6"/>
    <property type="match status" value="1"/>
</dbReference>
<feature type="region of interest" description="Disordered" evidence="1">
    <location>
        <begin position="1"/>
        <end position="44"/>
    </location>
</feature>
<feature type="compositionally biased region" description="Low complexity" evidence="1">
    <location>
        <begin position="1049"/>
        <end position="1076"/>
    </location>
</feature>
<dbReference type="EMBL" id="DS268693">
    <property type="protein sequence ID" value="EFO98756.1"/>
    <property type="molecule type" value="Genomic_DNA"/>
</dbReference>
<feature type="compositionally biased region" description="Polar residues" evidence="1">
    <location>
        <begin position="913"/>
        <end position="922"/>
    </location>
</feature>
<feature type="region of interest" description="Disordered" evidence="1">
    <location>
        <begin position="664"/>
        <end position="709"/>
    </location>
</feature>
<evidence type="ECO:0000313" key="3">
    <source>
        <dbReference type="EMBL" id="EFO98756.1"/>
    </source>
</evidence>
<feature type="compositionally biased region" description="Low complexity" evidence="1">
    <location>
        <begin position="1565"/>
        <end position="1581"/>
    </location>
</feature>
<dbReference type="InterPro" id="IPR029071">
    <property type="entry name" value="Ubiquitin-like_domsf"/>
</dbReference>
<dbReference type="STRING" id="31234.E3NI45"/>
<dbReference type="GO" id="GO:0071818">
    <property type="term" value="C:BAT3 complex"/>
    <property type="evidence" value="ECO:0007669"/>
    <property type="project" value="TreeGrafter"/>
</dbReference>
<accession>E3NI45</accession>
<feature type="compositionally biased region" description="Polar residues" evidence="1">
    <location>
        <begin position="1582"/>
        <end position="1593"/>
    </location>
</feature>
<dbReference type="SMART" id="SM00213">
    <property type="entry name" value="UBQ"/>
    <property type="match status" value="1"/>
</dbReference>
<proteinExistence type="predicted"/>
<feature type="region of interest" description="Disordered" evidence="1">
    <location>
        <begin position="1013"/>
        <end position="1081"/>
    </location>
</feature>
<dbReference type="Gene3D" id="3.10.20.90">
    <property type="entry name" value="Phosphatidylinositol 3-kinase Catalytic Subunit, Chain A, domain 1"/>
    <property type="match status" value="1"/>
</dbReference>
<dbReference type="GO" id="GO:0031593">
    <property type="term" value="F:polyubiquitin modification-dependent protein binding"/>
    <property type="evidence" value="ECO:0007669"/>
    <property type="project" value="TreeGrafter"/>
</dbReference>
<name>E3NI45_CAERE</name>
<dbReference type="Proteomes" id="UP000008281">
    <property type="component" value="Unassembled WGS sequence"/>
</dbReference>
<gene>
    <name evidence="3" type="ORF">CRE_25921</name>
</gene>
<feature type="domain" description="Ubiquitin-like" evidence="2">
    <location>
        <begin position="51"/>
        <end position="126"/>
    </location>
</feature>
<reference evidence="3" key="1">
    <citation type="submission" date="2007-07" db="EMBL/GenBank/DDBJ databases">
        <title>PCAP assembly of the Caenorhabditis remanei genome.</title>
        <authorList>
            <consortium name="The Caenorhabditis remanei Sequencing Consortium"/>
            <person name="Wilson R.K."/>
        </authorList>
    </citation>
    <scope>NUCLEOTIDE SEQUENCE [LARGE SCALE GENOMIC DNA]</scope>
    <source>
        <strain evidence="3">PB4641</strain>
    </source>
</reference>
<feature type="region of interest" description="Disordered" evidence="1">
    <location>
        <begin position="1565"/>
        <end position="1657"/>
    </location>
</feature>
<feature type="compositionally biased region" description="Low complexity" evidence="1">
    <location>
        <begin position="1"/>
        <end position="40"/>
    </location>
</feature>
<evidence type="ECO:0000256" key="1">
    <source>
        <dbReference type="SAM" id="MobiDB-lite"/>
    </source>
</evidence>
<dbReference type="eggNOG" id="KOG4248">
    <property type="taxonomic scope" value="Eukaryota"/>
</dbReference>
<evidence type="ECO:0000259" key="2">
    <source>
        <dbReference type="PROSITE" id="PS50053"/>
    </source>
</evidence>
<feature type="region of interest" description="Disordered" evidence="1">
    <location>
        <begin position="912"/>
        <end position="971"/>
    </location>
</feature>
<protein>
    <recommendedName>
        <fullName evidence="2">Ubiquitin-like domain-containing protein</fullName>
    </recommendedName>
</protein>
<organism evidence="4">
    <name type="scientific">Caenorhabditis remanei</name>
    <name type="common">Caenorhabditis vulgaris</name>
    <dbReference type="NCBI Taxonomy" id="31234"/>
    <lineage>
        <taxon>Eukaryota</taxon>
        <taxon>Metazoa</taxon>
        <taxon>Ecdysozoa</taxon>
        <taxon>Nematoda</taxon>
        <taxon>Chromadorea</taxon>
        <taxon>Rhabditida</taxon>
        <taxon>Rhabditina</taxon>
        <taxon>Rhabditomorpha</taxon>
        <taxon>Rhabditoidea</taxon>
        <taxon>Rhabditidae</taxon>
        <taxon>Peloderinae</taxon>
        <taxon>Caenorhabditis</taxon>
    </lineage>
</organism>
<dbReference type="GO" id="GO:0036503">
    <property type="term" value="P:ERAD pathway"/>
    <property type="evidence" value="ECO:0007669"/>
    <property type="project" value="TreeGrafter"/>
</dbReference>
<dbReference type="InParanoid" id="E3NI45"/>
<dbReference type="Pfam" id="PF00240">
    <property type="entry name" value="ubiquitin"/>
    <property type="match status" value="1"/>
</dbReference>
<dbReference type="HOGENOM" id="CLU_243574_0_0_1"/>
<dbReference type="OrthoDB" id="1885901at2759"/>
<dbReference type="GO" id="GO:0051787">
    <property type="term" value="F:misfolded protein binding"/>
    <property type="evidence" value="ECO:0007669"/>
    <property type="project" value="TreeGrafter"/>
</dbReference>
<dbReference type="PANTHER" id="PTHR15204:SF0">
    <property type="entry name" value="LARGE PROLINE-RICH PROTEIN BAG6"/>
    <property type="match status" value="1"/>
</dbReference>
<dbReference type="PROSITE" id="PS50053">
    <property type="entry name" value="UBIQUITIN_2"/>
    <property type="match status" value="1"/>
</dbReference>